<evidence type="ECO:0000313" key="1">
    <source>
        <dbReference type="EMBL" id="ALC38536.1"/>
    </source>
</evidence>
<reference evidence="1 2" key="1">
    <citation type="submission" date="2015-08" db="EMBL/GenBank/DDBJ databases">
        <title>Ancestral chromatin configuration constrains chromatin evolution on differentiating sex chromosomes in Drosophila.</title>
        <authorList>
            <person name="Zhou Q."/>
            <person name="Bachtrog D."/>
        </authorList>
    </citation>
    <scope>NUCLEOTIDE SEQUENCE [LARGE SCALE GENOMIC DNA]</scope>
    <source>
        <tissue evidence="1">Whole larvae</tissue>
    </source>
</reference>
<accession>A0A0M5J5U4</accession>
<name>A0A0M5J5U4_DROBS</name>
<gene>
    <name evidence="1" type="ORF">Dbus_chr2Lg621</name>
</gene>
<dbReference type="AlphaFoldDB" id="A0A0M5J5U4"/>
<proteinExistence type="predicted"/>
<sequence length="123" mass="13872">MQHTYGCLLMYIKALGNLELLKYIQSDGLVEHAQRAVVLTLLFFACFDMYKLLPRHHLQIVYGNRAGTINCLLHSKCLLIAQAAAFGIWYLQHKGTPFAKTTHIHIFTPAGHEGNLLGSFTKM</sequence>
<evidence type="ECO:0000313" key="2">
    <source>
        <dbReference type="Proteomes" id="UP000494163"/>
    </source>
</evidence>
<dbReference type="Proteomes" id="UP000494163">
    <property type="component" value="Chromosome 2L"/>
</dbReference>
<organism evidence="1 2">
    <name type="scientific">Drosophila busckii</name>
    <name type="common">Fruit fly</name>
    <dbReference type="NCBI Taxonomy" id="30019"/>
    <lineage>
        <taxon>Eukaryota</taxon>
        <taxon>Metazoa</taxon>
        <taxon>Ecdysozoa</taxon>
        <taxon>Arthropoda</taxon>
        <taxon>Hexapoda</taxon>
        <taxon>Insecta</taxon>
        <taxon>Pterygota</taxon>
        <taxon>Neoptera</taxon>
        <taxon>Endopterygota</taxon>
        <taxon>Diptera</taxon>
        <taxon>Brachycera</taxon>
        <taxon>Muscomorpha</taxon>
        <taxon>Ephydroidea</taxon>
        <taxon>Drosophilidae</taxon>
        <taxon>Drosophila</taxon>
    </lineage>
</organism>
<dbReference type="EMBL" id="CP012523">
    <property type="protein sequence ID" value="ALC38536.1"/>
    <property type="molecule type" value="Genomic_DNA"/>
</dbReference>
<keyword evidence="2" id="KW-1185">Reference proteome</keyword>
<protein>
    <submittedName>
        <fullName evidence="1">CG11455</fullName>
    </submittedName>
</protein>